<evidence type="ECO:0000313" key="1">
    <source>
        <dbReference type="EMBL" id="PKM91073.1"/>
    </source>
</evidence>
<dbReference type="Proteomes" id="UP000233517">
    <property type="component" value="Unassembled WGS sequence"/>
</dbReference>
<dbReference type="EMBL" id="PHAI01000003">
    <property type="protein sequence ID" value="PKM91073.1"/>
    <property type="molecule type" value="Genomic_DNA"/>
</dbReference>
<organism evidence="1 2">
    <name type="scientific">Candidatus Falkowbacteria bacterium HGW-Falkowbacteria-1</name>
    <dbReference type="NCBI Taxonomy" id="2013768"/>
    <lineage>
        <taxon>Bacteria</taxon>
        <taxon>Candidatus Falkowiibacteriota</taxon>
    </lineage>
</organism>
<sequence length="79" mass="9193">MAATTIEKAVQQAQRTVRIGDSGLIEKDHQEMLARVKNVSDPFLKKTQMLLLEQNYVDNKIAYNKAKKFLDEFRDHQRS</sequence>
<evidence type="ECO:0000313" key="2">
    <source>
        <dbReference type="Proteomes" id="UP000233517"/>
    </source>
</evidence>
<name>A0A2N2E8L0_9BACT</name>
<comment type="caution">
    <text evidence="1">The sequence shown here is derived from an EMBL/GenBank/DDBJ whole genome shotgun (WGS) entry which is preliminary data.</text>
</comment>
<protein>
    <submittedName>
        <fullName evidence="1">Uncharacterized protein</fullName>
    </submittedName>
</protein>
<gene>
    <name evidence="1" type="ORF">CVU82_03385</name>
</gene>
<proteinExistence type="predicted"/>
<accession>A0A2N2E8L0</accession>
<dbReference type="AlphaFoldDB" id="A0A2N2E8L0"/>
<reference evidence="1 2" key="1">
    <citation type="journal article" date="2017" name="ISME J.">
        <title>Potential for microbial H2 and metal transformations associated with novel bacteria and archaea in deep terrestrial subsurface sediments.</title>
        <authorList>
            <person name="Hernsdorf A.W."/>
            <person name="Amano Y."/>
            <person name="Miyakawa K."/>
            <person name="Ise K."/>
            <person name="Suzuki Y."/>
            <person name="Anantharaman K."/>
            <person name="Probst A."/>
            <person name="Burstein D."/>
            <person name="Thomas B.C."/>
            <person name="Banfield J.F."/>
        </authorList>
    </citation>
    <scope>NUCLEOTIDE SEQUENCE [LARGE SCALE GENOMIC DNA]</scope>
    <source>
        <strain evidence="1">HGW-Falkowbacteria-1</strain>
    </source>
</reference>